<dbReference type="GeneID" id="63804047"/>
<accession>A0A1Y1W8X4</accession>
<reference evidence="2 3" key="1">
    <citation type="submission" date="2016-07" db="EMBL/GenBank/DDBJ databases">
        <title>Pervasive Adenine N6-methylation of Active Genes in Fungi.</title>
        <authorList>
            <consortium name="DOE Joint Genome Institute"/>
            <person name="Mondo S.J."/>
            <person name="Dannebaum R.O."/>
            <person name="Kuo R.C."/>
            <person name="Labutti K."/>
            <person name="Haridas S."/>
            <person name="Kuo A."/>
            <person name="Salamov A."/>
            <person name="Ahrendt S.R."/>
            <person name="Lipzen A."/>
            <person name="Sullivan W."/>
            <person name="Andreopoulos W.B."/>
            <person name="Clum A."/>
            <person name="Lindquist E."/>
            <person name="Daum C."/>
            <person name="Ramamoorthy G.K."/>
            <person name="Gryganskyi A."/>
            <person name="Culley D."/>
            <person name="Magnuson J.K."/>
            <person name="James T.Y."/>
            <person name="O'Malley M.A."/>
            <person name="Stajich J.E."/>
            <person name="Spatafora J.W."/>
            <person name="Visel A."/>
            <person name="Grigoriev I.V."/>
        </authorList>
    </citation>
    <scope>NUCLEOTIDE SEQUENCE [LARGE SCALE GENOMIC DNA]</scope>
    <source>
        <strain evidence="2 3">ATCC 12442</strain>
    </source>
</reference>
<dbReference type="GO" id="GO:0072686">
    <property type="term" value="C:mitotic spindle"/>
    <property type="evidence" value="ECO:0007669"/>
    <property type="project" value="InterPro"/>
</dbReference>
<dbReference type="Pfam" id="PF08654">
    <property type="entry name" value="DASH_Dad2"/>
    <property type="match status" value="1"/>
</dbReference>
<protein>
    <submittedName>
        <fullName evidence="2">Uncharacterized protein</fullName>
    </submittedName>
</protein>
<dbReference type="OrthoDB" id="3230169at2759"/>
<dbReference type="InterPro" id="IPR013963">
    <property type="entry name" value="DASH_Dad2"/>
</dbReference>
<organism evidence="2 3">
    <name type="scientific">Linderina pennispora</name>
    <dbReference type="NCBI Taxonomy" id="61395"/>
    <lineage>
        <taxon>Eukaryota</taxon>
        <taxon>Fungi</taxon>
        <taxon>Fungi incertae sedis</taxon>
        <taxon>Zoopagomycota</taxon>
        <taxon>Kickxellomycotina</taxon>
        <taxon>Kickxellomycetes</taxon>
        <taxon>Kickxellales</taxon>
        <taxon>Kickxellaceae</taxon>
        <taxon>Linderina</taxon>
    </lineage>
</organism>
<comment type="caution">
    <text evidence="2">The sequence shown here is derived from an EMBL/GenBank/DDBJ whole genome shotgun (WGS) entry which is preliminary data.</text>
</comment>
<dbReference type="EMBL" id="MCFD01000006">
    <property type="protein sequence ID" value="ORX69969.1"/>
    <property type="molecule type" value="Genomic_DNA"/>
</dbReference>
<dbReference type="AlphaFoldDB" id="A0A1Y1W8X4"/>
<dbReference type="GO" id="GO:0042729">
    <property type="term" value="C:DASH complex"/>
    <property type="evidence" value="ECO:0007669"/>
    <property type="project" value="InterPro"/>
</dbReference>
<keyword evidence="3" id="KW-1185">Reference proteome</keyword>
<proteinExistence type="predicted"/>
<gene>
    <name evidence="2" type="ORF">DL89DRAFT_267209</name>
</gene>
<evidence type="ECO:0000313" key="2">
    <source>
        <dbReference type="EMBL" id="ORX69969.1"/>
    </source>
</evidence>
<dbReference type="Proteomes" id="UP000193922">
    <property type="component" value="Unassembled WGS sequence"/>
</dbReference>
<evidence type="ECO:0000313" key="3">
    <source>
        <dbReference type="Proteomes" id="UP000193922"/>
    </source>
</evidence>
<dbReference type="RefSeq" id="XP_040743607.1">
    <property type="nucleotide sequence ID" value="XM_040887399.1"/>
</dbReference>
<evidence type="ECO:0000256" key="1">
    <source>
        <dbReference type="SAM" id="MobiDB-lite"/>
    </source>
</evidence>
<sequence length="97" mass="10717">MSTQAIVDRIARKKQELAALRRIQALSESTDAHCMELNRQMSKVVQQYAAMLAIAKGWSNAFESAVLVDVPQSTNADDDSEQPESVIRIPVESDGQQ</sequence>
<dbReference type="GO" id="GO:0000278">
    <property type="term" value="P:mitotic cell cycle"/>
    <property type="evidence" value="ECO:0007669"/>
    <property type="project" value="InterPro"/>
</dbReference>
<feature type="region of interest" description="Disordered" evidence="1">
    <location>
        <begin position="73"/>
        <end position="97"/>
    </location>
</feature>
<name>A0A1Y1W8X4_9FUNG</name>